<dbReference type="RefSeq" id="WP_404631728.1">
    <property type="nucleotide sequence ID" value="NZ_JADIKM010000002.1"/>
</dbReference>
<dbReference type="CDD" id="cd11614">
    <property type="entry name" value="SAF_CpaB_FlgA_like"/>
    <property type="match status" value="1"/>
</dbReference>
<accession>A0ABW8JRS7</accession>
<evidence type="ECO:0000313" key="10">
    <source>
        <dbReference type="Proteomes" id="UP001620460"/>
    </source>
</evidence>
<evidence type="ECO:0000259" key="8">
    <source>
        <dbReference type="SMART" id="SM00858"/>
    </source>
</evidence>
<dbReference type="Gene3D" id="3.90.1210.10">
    <property type="entry name" value="Antifreeze-like/N-acetylneuraminic acid synthase C-terminal domain"/>
    <property type="match status" value="1"/>
</dbReference>
<feature type="signal peptide" evidence="7">
    <location>
        <begin position="1"/>
        <end position="25"/>
    </location>
</feature>
<dbReference type="Pfam" id="PF17656">
    <property type="entry name" value="ChapFlgA_N"/>
    <property type="match status" value="1"/>
</dbReference>
<keyword evidence="9" id="KW-0966">Cell projection</keyword>
<evidence type="ECO:0000256" key="6">
    <source>
        <dbReference type="ARBA" id="ARBA00025643"/>
    </source>
</evidence>
<dbReference type="PANTHER" id="PTHR36307">
    <property type="entry name" value="FLAGELLA BASAL BODY P-RING FORMATION PROTEIN FLGA"/>
    <property type="match status" value="1"/>
</dbReference>
<name>A0ABW8JRS7_9GAMM</name>
<sequence length="232" mass="24125">MPRAAALLGCLLGIGGVAAAMPARAGDEPISAFARQWLVAQYSLPGNRVEASATPVDARLDLADCRSAMTASLPPNLPPRPRMSVQVRCTAGAGWTVHVPVSLRIFRDVLVTTRPLLRGDGIAAGDVHSESRDITRLGYGYVDDLQQAAGRTLARPLGPGSVLTPSALGGREMVRAGDRVQLVAQLDGIEVRASGIALGSGDNGARLRVRNEVSGRVVDAMVNAPGVVLALP</sequence>
<evidence type="ECO:0000256" key="2">
    <source>
        <dbReference type="ARBA" id="ARBA00010474"/>
    </source>
</evidence>
<evidence type="ECO:0000256" key="5">
    <source>
        <dbReference type="ARBA" id="ARBA00022764"/>
    </source>
</evidence>
<keyword evidence="4 7" id="KW-0732">Signal</keyword>
<dbReference type="InterPro" id="IPR013974">
    <property type="entry name" value="SAF"/>
</dbReference>
<protein>
    <recommendedName>
        <fullName evidence="3 7">Flagella basal body P-ring formation protein FlgA</fullName>
    </recommendedName>
</protein>
<dbReference type="NCBIfam" id="TIGR03170">
    <property type="entry name" value="flgA_cterm"/>
    <property type="match status" value="1"/>
</dbReference>
<feature type="domain" description="SAF" evidence="8">
    <location>
        <begin position="107"/>
        <end position="169"/>
    </location>
</feature>
<dbReference type="Gene3D" id="2.30.30.760">
    <property type="match status" value="1"/>
</dbReference>
<dbReference type="InterPro" id="IPR017585">
    <property type="entry name" value="SAF_FlgA"/>
</dbReference>
<dbReference type="SMART" id="SM00858">
    <property type="entry name" value="SAF"/>
    <property type="match status" value="1"/>
</dbReference>
<dbReference type="InterPro" id="IPR041231">
    <property type="entry name" value="FlgA_N"/>
</dbReference>
<dbReference type="PANTHER" id="PTHR36307:SF1">
    <property type="entry name" value="FLAGELLA BASAL BODY P-RING FORMATION PROTEIN FLGA"/>
    <property type="match status" value="1"/>
</dbReference>
<evidence type="ECO:0000256" key="7">
    <source>
        <dbReference type="RuleBase" id="RU362063"/>
    </source>
</evidence>
<gene>
    <name evidence="9" type="primary">flgA</name>
    <name evidence="9" type="ORF">ISP17_07605</name>
</gene>
<feature type="chain" id="PRO_5044995977" description="Flagella basal body P-ring formation protein FlgA" evidence="7">
    <location>
        <begin position="26"/>
        <end position="232"/>
    </location>
</feature>
<evidence type="ECO:0000256" key="4">
    <source>
        <dbReference type="ARBA" id="ARBA00022729"/>
    </source>
</evidence>
<dbReference type="Pfam" id="PF13144">
    <property type="entry name" value="ChapFlgA"/>
    <property type="match status" value="1"/>
</dbReference>
<comment type="function">
    <text evidence="6 7">Involved in the assembly process of the P-ring formation. It may associate with FlgF on the rod constituting a structure essential for the P-ring assembly or may act as a modulator protein for the P-ring assembly.</text>
</comment>
<comment type="similarity">
    <text evidence="2 7">Belongs to the FlgA family.</text>
</comment>
<evidence type="ECO:0000256" key="1">
    <source>
        <dbReference type="ARBA" id="ARBA00004418"/>
    </source>
</evidence>
<keyword evidence="10" id="KW-1185">Reference proteome</keyword>
<keyword evidence="9" id="KW-0969">Cilium</keyword>
<comment type="caution">
    <text evidence="9">The sequence shown here is derived from an EMBL/GenBank/DDBJ whole genome shotgun (WGS) entry which is preliminary data.</text>
</comment>
<proteinExistence type="inferred from homology"/>
<reference evidence="9 10" key="1">
    <citation type="submission" date="2020-10" db="EMBL/GenBank/DDBJ databases">
        <title>Phylogeny of dyella-like bacteria.</title>
        <authorList>
            <person name="Fu J."/>
        </authorList>
    </citation>
    <scope>NUCLEOTIDE SEQUENCE [LARGE SCALE GENOMIC DNA]</scope>
    <source>
        <strain evidence="9 10">Gsoil3046</strain>
    </source>
</reference>
<keyword evidence="7" id="KW-1005">Bacterial flagellum biogenesis</keyword>
<keyword evidence="9" id="KW-0282">Flagellum</keyword>
<evidence type="ECO:0000256" key="3">
    <source>
        <dbReference type="ARBA" id="ARBA00014754"/>
    </source>
</evidence>
<evidence type="ECO:0000313" key="9">
    <source>
        <dbReference type="EMBL" id="MFK2903825.1"/>
    </source>
</evidence>
<keyword evidence="5 7" id="KW-0574">Periplasm</keyword>
<dbReference type="Proteomes" id="UP001620460">
    <property type="component" value="Unassembled WGS sequence"/>
</dbReference>
<dbReference type="InterPro" id="IPR039246">
    <property type="entry name" value="Flagellar_FlgA"/>
</dbReference>
<organism evidence="9 10">
    <name type="scientific">Dyella ginsengisoli</name>
    <dbReference type="NCBI Taxonomy" id="363848"/>
    <lineage>
        <taxon>Bacteria</taxon>
        <taxon>Pseudomonadati</taxon>
        <taxon>Pseudomonadota</taxon>
        <taxon>Gammaproteobacteria</taxon>
        <taxon>Lysobacterales</taxon>
        <taxon>Rhodanobacteraceae</taxon>
        <taxon>Dyella</taxon>
    </lineage>
</organism>
<comment type="subcellular location">
    <subcellularLocation>
        <location evidence="1 7">Periplasm</location>
    </subcellularLocation>
</comment>
<dbReference type="EMBL" id="JADIKM010000002">
    <property type="protein sequence ID" value="MFK2903825.1"/>
    <property type="molecule type" value="Genomic_DNA"/>
</dbReference>